<feature type="region of interest" description="Disordered" evidence="1">
    <location>
        <begin position="106"/>
        <end position="137"/>
    </location>
</feature>
<name>A0A6A6UVX4_9PEZI</name>
<evidence type="ECO:0000313" key="2">
    <source>
        <dbReference type="EMBL" id="KAF2675557.1"/>
    </source>
</evidence>
<sequence length="160" mass="17561">MPLQFHALPSTNDHANTQTPVLLQHGTRAAQSNQMTTTEVPRAIPRDHSLSDPTSHTLNTKASLQTPKPPRPQLKLLIPIAPATQPWQPRPSTAFTEPLNAAPAFKEHGMLVPEKPRPSTLRNISNGEGVKENPRKFRTILPKETRASGVAEAEKPEEAL</sequence>
<dbReference type="AlphaFoldDB" id="A0A6A6UVX4"/>
<feature type="region of interest" description="Disordered" evidence="1">
    <location>
        <begin position="25"/>
        <end position="73"/>
    </location>
</feature>
<evidence type="ECO:0000256" key="1">
    <source>
        <dbReference type="SAM" id="MobiDB-lite"/>
    </source>
</evidence>
<feature type="compositionally biased region" description="Basic and acidic residues" evidence="1">
    <location>
        <begin position="106"/>
        <end position="117"/>
    </location>
</feature>
<gene>
    <name evidence="2" type="ORF">BT63DRAFT_41614</name>
</gene>
<feature type="compositionally biased region" description="Polar residues" evidence="1">
    <location>
        <begin position="29"/>
        <end position="39"/>
    </location>
</feature>
<dbReference type="Proteomes" id="UP000799302">
    <property type="component" value="Unassembled WGS sequence"/>
</dbReference>
<dbReference type="EMBL" id="MU004230">
    <property type="protein sequence ID" value="KAF2675557.1"/>
    <property type="molecule type" value="Genomic_DNA"/>
</dbReference>
<organism evidence="2 3">
    <name type="scientific">Microthyrium microscopicum</name>
    <dbReference type="NCBI Taxonomy" id="703497"/>
    <lineage>
        <taxon>Eukaryota</taxon>
        <taxon>Fungi</taxon>
        <taxon>Dikarya</taxon>
        <taxon>Ascomycota</taxon>
        <taxon>Pezizomycotina</taxon>
        <taxon>Dothideomycetes</taxon>
        <taxon>Dothideomycetes incertae sedis</taxon>
        <taxon>Microthyriales</taxon>
        <taxon>Microthyriaceae</taxon>
        <taxon>Microthyrium</taxon>
    </lineage>
</organism>
<protein>
    <submittedName>
        <fullName evidence="2">Uncharacterized protein</fullName>
    </submittedName>
</protein>
<proteinExistence type="predicted"/>
<accession>A0A6A6UVX4</accession>
<evidence type="ECO:0000313" key="3">
    <source>
        <dbReference type="Proteomes" id="UP000799302"/>
    </source>
</evidence>
<reference evidence="2" key="1">
    <citation type="journal article" date="2020" name="Stud. Mycol.">
        <title>101 Dothideomycetes genomes: a test case for predicting lifestyles and emergence of pathogens.</title>
        <authorList>
            <person name="Haridas S."/>
            <person name="Albert R."/>
            <person name="Binder M."/>
            <person name="Bloem J."/>
            <person name="Labutti K."/>
            <person name="Salamov A."/>
            <person name="Andreopoulos B."/>
            <person name="Baker S."/>
            <person name="Barry K."/>
            <person name="Bills G."/>
            <person name="Bluhm B."/>
            <person name="Cannon C."/>
            <person name="Castanera R."/>
            <person name="Culley D."/>
            <person name="Daum C."/>
            <person name="Ezra D."/>
            <person name="Gonzalez J."/>
            <person name="Henrissat B."/>
            <person name="Kuo A."/>
            <person name="Liang C."/>
            <person name="Lipzen A."/>
            <person name="Lutzoni F."/>
            <person name="Magnuson J."/>
            <person name="Mondo S."/>
            <person name="Nolan M."/>
            <person name="Ohm R."/>
            <person name="Pangilinan J."/>
            <person name="Park H.-J."/>
            <person name="Ramirez L."/>
            <person name="Alfaro M."/>
            <person name="Sun H."/>
            <person name="Tritt A."/>
            <person name="Yoshinaga Y."/>
            <person name="Zwiers L.-H."/>
            <person name="Turgeon B."/>
            <person name="Goodwin S."/>
            <person name="Spatafora J."/>
            <person name="Crous P."/>
            <person name="Grigoriev I."/>
        </authorList>
    </citation>
    <scope>NUCLEOTIDE SEQUENCE</scope>
    <source>
        <strain evidence="2">CBS 115976</strain>
    </source>
</reference>
<keyword evidence="3" id="KW-1185">Reference proteome</keyword>
<feature type="compositionally biased region" description="Polar residues" evidence="1">
    <location>
        <begin position="51"/>
        <end position="66"/>
    </location>
</feature>